<keyword evidence="2" id="KW-1185">Reference proteome</keyword>
<proteinExistence type="predicted"/>
<evidence type="ECO:0000313" key="2">
    <source>
        <dbReference type="Proteomes" id="UP001057402"/>
    </source>
</evidence>
<dbReference type="Proteomes" id="UP001057402">
    <property type="component" value="Chromosome 5"/>
</dbReference>
<protein>
    <submittedName>
        <fullName evidence="1">Uncharacterized protein</fullName>
    </submittedName>
</protein>
<sequence length="440" mass="49773">MEPVVLETKAPCGFGDRSSSDVVVRLRTSEGRDDWLYCHSQILIEKSKYFADRLSDNWPTCQILDSRSCVEVYCQESDFDFHVSLLRLFYVVIESSGDDLWHGVRNALGILRAAVYLYCPEIVTACVNYLEAVPWEENEEEEILQTIPKMGSQALPVLSRLEPVNQSAVLQVFLSAVRFVTSTPSLDMNGLKSSAQEQLEYMLNEDDDEPLLVADDGVRSEVRECVKRLLERFNNLLEALLCDRKEIDHHGEKMTVLISYLSDLLWASKMATKLEIMRDLVICWVEGSDKVVKVTELVIPTPEVLKVKVRIMEITARVLECIGSGNVILPPLKRLHALKIWLPYARIVKSALESLAASDDEDTTVEIEDELFPTLESAFVSIMLTLPSGDQAEVLTDWLGNKSIKYPDLSEAFEAWCYRSKVAKRRLGVVDGNLCKEQTL</sequence>
<accession>A0ACB9QSA8</accession>
<comment type="caution">
    <text evidence="1">The sequence shown here is derived from an EMBL/GenBank/DDBJ whole genome shotgun (WGS) entry which is preliminary data.</text>
</comment>
<name>A0ACB9QSA8_9MYRT</name>
<evidence type="ECO:0000313" key="1">
    <source>
        <dbReference type="EMBL" id="KAI4369128.1"/>
    </source>
</evidence>
<gene>
    <name evidence="1" type="ORF">MLD38_017612</name>
</gene>
<reference evidence="2" key="1">
    <citation type="journal article" date="2023" name="Front. Plant Sci.">
        <title>Chromosomal-level genome assembly of Melastoma candidum provides insights into trichome evolution.</title>
        <authorList>
            <person name="Zhong Y."/>
            <person name="Wu W."/>
            <person name="Sun C."/>
            <person name="Zou P."/>
            <person name="Liu Y."/>
            <person name="Dai S."/>
            <person name="Zhou R."/>
        </authorList>
    </citation>
    <scope>NUCLEOTIDE SEQUENCE [LARGE SCALE GENOMIC DNA]</scope>
</reference>
<dbReference type="EMBL" id="CM042884">
    <property type="protein sequence ID" value="KAI4369128.1"/>
    <property type="molecule type" value="Genomic_DNA"/>
</dbReference>
<organism evidence="1 2">
    <name type="scientific">Melastoma candidum</name>
    <dbReference type="NCBI Taxonomy" id="119954"/>
    <lineage>
        <taxon>Eukaryota</taxon>
        <taxon>Viridiplantae</taxon>
        <taxon>Streptophyta</taxon>
        <taxon>Embryophyta</taxon>
        <taxon>Tracheophyta</taxon>
        <taxon>Spermatophyta</taxon>
        <taxon>Magnoliopsida</taxon>
        <taxon>eudicotyledons</taxon>
        <taxon>Gunneridae</taxon>
        <taxon>Pentapetalae</taxon>
        <taxon>rosids</taxon>
        <taxon>malvids</taxon>
        <taxon>Myrtales</taxon>
        <taxon>Melastomataceae</taxon>
        <taxon>Melastomatoideae</taxon>
        <taxon>Melastomateae</taxon>
        <taxon>Melastoma</taxon>
    </lineage>
</organism>